<name>A0AAV2N0M9_9HYME</name>
<sequence length="851" mass="96628">MELSAELKTLSLGNNSHSPLKMPAKEAARGKMHVIKRNGRKEDVHFDKITSRIAKQCYNLDMNYVDPSAVAIQVIRGLYSGVTTVILDNLAAETAATMATNHPDYAILAARIDVSNLHKETKKSFSEVMHDLYYAKDPVTNQHTPIINERYYSIIKNNAERLDSAIIYDRDFSYNYIGFKTLERSYLLKINGKIVERPQHMLMRVAVGIHENDIDKVIETYNYLSERYFTHASPTLFNACTNNQQMSSCFLLTLDDDSIKGIYGTLKKCALISKYAGGIGLNVHCIRANSAEDNTDTTNGLVSVLKLYNDMAIYVDQGGNKRPGAFAIYLEPWHADIFDFLELKRNIGDGNMRARDLFYGLWIPDLFMERVYNDEIWSLMCPYESPGLADVWGDEFKELYTRYEKEGRYKKQVEARAVWVAILRSQVETGTPYMLYKDHCNRKSNHQHIGTIKCSNLCTEVIQYSGPGEVAVCNLASIAVNMFVNTNNKTFDFDKLKTVAKIVTRNLDKVIDVNFYPILETKTSNQRHRPIGIGIQGLADAFLLMRYPFESKEAKELNIKIFETLYYGALEASCELAAEKGVYETYEGSPVSKGILQYDMWHVEPTNLWNWDELKAKIAKHGVRNSLLIAPMPTASTAQILGNNESIEPYTSNIYVRRVLSGEFVIVNPHLLRDLTARSLWDKDMQNEILASFGSVQNIERIPDDLKALYKTVWEIPQKVILEMAADRGAFIDQSQSLNVHIGDPTTEKLTSMHFFGWRSGLKTGMYYLRTKPAANPIQFTVDKSKLRNHDSISNSSTVNNTPIQSPNKDDNNDDDNIERQNQLRQQASKNLETMLVCSRKNGEACMSCSS</sequence>
<dbReference type="NCBIfam" id="TIGR02506">
    <property type="entry name" value="NrdE_NrdA"/>
    <property type="match status" value="1"/>
</dbReference>
<dbReference type="PROSITE" id="PS00089">
    <property type="entry name" value="RIBORED_LARGE"/>
    <property type="match status" value="1"/>
</dbReference>
<dbReference type="SUPFAM" id="SSF48168">
    <property type="entry name" value="R1 subunit of ribonucleotide reductase, N-terminal domain"/>
    <property type="match status" value="1"/>
</dbReference>
<evidence type="ECO:0000259" key="11">
    <source>
        <dbReference type="PROSITE" id="PS51161"/>
    </source>
</evidence>
<dbReference type="Gene3D" id="3.20.70.20">
    <property type="match status" value="1"/>
</dbReference>
<keyword evidence="2" id="KW-0021">Allosteric enzyme</keyword>
<comment type="function">
    <text evidence="7 9">Provides the precursors necessary for DNA synthesis. Catalyzes the biosynthesis of deoxyribonucleotides from the corresponding ribonucleotides.</text>
</comment>
<dbReference type="PANTHER" id="PTHR11573">
    <property type="entry name" value="RIBONUCLEOSIDE-DIPHOSPHATE REDUCTASE LARGE CHAIN"/>
    <property type="match status" value="1"/>
</dbReference>
<dbReference type="AlphaFoldDB" id="A0AAV2N0M9"/>
<evidence type="ECO:0000256" key="10">
    <source>
        <dbReference type="SAM" id="MobiDB-lite"/>
    </source>
</evidence>
<dbReference type="EC" id="1.17.4.1" evidence="9"/>
<feature type="domain" description="ATP-cone" evidence="11">
    <location>
        <begin position="32"/>
        <end position="123"/>
    </location>
</feature>
<feature type="compositionally biased region" description="Polar residues" evidence="10">
    <location>
        <begin position="792"/>
        <end position="807"/>
    </location>
</feature>
<accession>A0AAV2N0M9</accession>
<evidence type="ECO:0000256" key="9">
    <source>
        <dbReference type="RuleBase" id="RU003410"/>
    </source>
</evidence>
<dbReference type="InterPro" id="IPR013509">
    <property type="entry name" value="RNR_lsu_N"/>
</dbReference>
<dbReference type="CDD" id="cd01679">
    <property type="entry name" value="RNR_I"/>
    <property type="match status" value="1"/>
</dbReference>
<evidence type="ECO:0000256" key="4">
    <source>
        <dbReference type="ARBA" id="ARBA00022840"/>
    </source>
</evidence>
<evidence type="ECO:0000256" key="6">
    <source>
        <dbReference type="ARBA" id="ARBA00023116"/>
    </source>
</evidence>
<dbReference type="InterPro" id="IPR005144">
    <property type="entry name" value="ATP-cone_dom"/>
</dbReference>
<dbReference type="EMBL" id="OZ034824">
    <property type="protein sequence ID" value="CAL1673060.1"/>
    <property type="molecule type" value="Genomic_DNA"/>
</dbReference>
<dbReference type="GO" id="GO:0005524">
    <property type="term" value="F:ATP binding"/>
    <property type="evidence" value="ECO:0007669"/>
    <property type="project" value="UniProtKB-UniRule"/>
</dbReference>
<dbReference type="GO" id="GO:0004748">
    <property type="term" value="F:ribonucleoside-diphosphate reductase activity, thioredoxin disulfide as acceptor"/>
    <property type="evidence" value="ECO:0007669"/>
    <property type="project" value="UniProtKB-EC"/>
</dbReference>
<dbReference type="PRINTS" id="PR01183">
    <property type="entry name" value="RIBORDTASEM1"/>
</dbReference>
<evidence type="ECO:0000256" key="3">
    <source>
        <dbReference type="ARBA" id="ARBA00022741"/>
    </source>
</evidence>
<organism evidence="12 13">
    <name type="scientific">Lasius platythorax</name>
    <dbReference type="NCBI Taxonomy" id="488582"/>
    <lineage>
        <taxon>Eukaryota</taxon>
        <taxon>Metazoa</taxon>
        <taxon>Ecdysozoa</taxon>
        <taxon>Arthropoda</taxon>
        <taxon>Hexapoda</taxon>
        <taxon>Insecta</taxon>
        <taxon>Pterygota</taxon>
        <taxon>Neoptera</taxon>
        <taxon>Endopterygota</taxon>
        <taxon>Hymenoptera</taxon>
        <taxon>Apocrita</taxon>
        <taxon>Aculeata</taxon>
        <taxon>Formicoidea</taxon>
        <taxon>Formicidae</taxon>
        <taxon>Formicinae</taxon>
        <taxon>Lasius</taxon>
        <taxon>Lasius</taxon>
    </lineage>
</organism>
<evidence type="ECO:0000256" key="5">
    <source>
        <dbReference type="ARBA" id="ARBA00023002"/>
    </source>
</evidence>
<evidence type="ECO:0000256" key="8">
    <source>
        <dbReference type="PROSITE-ProRule" id="PRU00492"/>
    </source>
</evidence>
<dbReference type="GO" id="GO:0005971">
    <property type="term" value="C:ribonucleoside-diphosphate reductase complex"/>
    <property type="evidence" value="ECO:0007669"/>
    <property type="project" value="TreeGrafter"/>
</dbReference>
<dbReference type="InterPro" id="IPR039718">
    <property type="entry name" value="Rrm1"/>
</dbReference>
<keyword evidence="3 8" id="KW-0547">Nucleotide-binding</keyword>
<reference evidence="12 13" key="1">
    <citation type="submission" date="2024-04" db="EMBL/GenBank/DDBJ databases">
        <authorList>
            <consortium name="Molecular Ecology Group"/>
        </authorList>
    </citation>
    <scope>NUCLEOTIDE SEQUENCE [LARGE SCALE GENOMIC DNA]</scope>
</reference>
<proteinExistence type="inferred from homology"/>
<gene>
    <name evidence="12" type="ORF">LPLAT_LOCUS45</name>
</gene>
<evidence type="ECO:0000256" key="7">
    <source>
        <dbReference type="ARBA" id="ARBA00024942"/>
    </source>
</evidence>
<dbReference type="SUPFAM" id="SSF51998">
    <property type="entry name" value="PFL-like glycyl radical enzymes"/>
    <property type="match status" value="1"/>
</dbReference>
<dbReference type="Pfam" id="PF02867">
    <property type="entry name" value="Ribonuc_red_lgC"/>
    <property type="match status" value="1"/>
</dbReference>
<keyword evidence="6 9" id="KW-0215">Deoxyribonucleotide synthesis</keyword>
<evidence type="ECO:0000256" key="1">
    <source>
        <dbReference type="ARBA" id="ARBA00010406"/>
    </source>
</evidence>
<dbReference type="Proteomes" id="UP001497644">
    <property type="component" value="Chromosome 1"/>
</dbReference>
<dbReference type="InterPro" id="IPR013346">
    <property type="entry name" value="NrdE_NrdA_C"/>
</dbReference>
<dbReference type="GO" id="GO:0009263">
    <property type="term" value="P:deoxyribonucleotide biosynthetic process"/>
    <property type="evidence" value="ECO:0007669"/>
    <property type="project" value="UniProtKB-KW"/>
</dbReference>
<dbReference type="FunFam" id="3.20.70.20:FF:000041">
    <property type="entry name" value="Ribonucleotide reductase catalytic subunit M1"/>
    <property type="match status" value="1"/>
</dbReference>
<dbReference type="FunFam" id="3.20.70.20:FF:000035">
    <property type="entry name" value="Predicted protein"/>
    <property type="match status" value="1"/>
</dbReference>
<keyword evidence="5 9" id="KW-0560">Oxidoreductase</keyword>
<dbReference type="PANTHER" id="PTHR11573:SF6">
    <property type="entry name" value="RIBONUCLEOSIDE-DIPHOSPHATE REDUCTASE LARGE SUBUNIT"/>
    <property type="match status" value="1"/>
</dbReference>
<dbReference type="PROSITE" id="PS51161">
    <property type="entry name" value="ATP_CONE"/>
    <property type="match status" value="1"/>
</dbReference>
<keyword evidence="13" id="KW-1185">Reference proteome</keyword>
<comment type="catalytic activity">
    <reaction evidence="9">
        <text>a 2'-deoxyribonucleoside 5'-diphosphate + [thioredoxin]-disulfide + H2O = a ribonucleoside 5'-diphosphate + [thioredoxin]-dithiol</text>
        <dbReference type="Rhea" id="RHEA:23252"/>
        <dbReference type="Rhea" id="RHEA-COMP:10698"/>
        <dbReference type="Rhea" id="RHEA-COMP:10700"/>
        <dbReference type="ChEBI" id="CHEBI:15377"/>
        <dbReference type="ChEBI" id="CHEBI:29950"/>
        <dbReference type="ChEBI" id="CHEBI:50058"/>
        <dbReference type="ChEBI" id="CHEBI:57930"/>
        <dbReference type="ChEBI" id="CHEBI:73316"/>
        <dbReference type="EC" id="1.17.4.1"/>
    </reaction>
</comment>
<feature type="region of interest" description="Disordered" evidence="10">
    <location>
        <begin position="791"/>
        <end position="817"/>
    </location>
</feature>
<evidence type="ECO:0000256" key="2">
    <source>
        <dbReference type="ARBA" id="ARBA00022533"/>
    </source>
</evidence>
<dbReference type="InterPro" id="IPR008926">
    <property type="entry name" value="RNR_R1-su_N"/>
</dbReference>
<keyword evidence="4 8" id="KW-0067">ATP-binding</keyword>
<dbReference type="InterPro" id="IPR000788">
    <property type="entry name" value="RNR_lg_C"/>
</dbReference>
<evidence type="ECO:0000313" key="13">
    <source>
        <dbReference type="Proteomes" id="UP001497644"/>
    </source>
</evidence>
<protein>
    <recommendedName>
        <fullName evidence="9">Ribonucleoside-diphosphate reductase</fullName>
        <ecNumber evidence="9">1.17.4.1</ecNumber>
    </recommendedName>
</protein>
<dbReference type="Pfam" id="PF03477">
    <property type="entry name" value="ATP-cone"/>
    <property type="match status" value="1"/>
</dbReference>
<evidence type="ECO:0000313" key="12">
    <source>
        <dbReference type="EMBL" id="CAL1673060.1"/>
    </source>
</evidence>
<comment type="similarity">
    <text evidence="1 9">Belongs to the ribonucleoside diphosphate reductase large chain family.</text>
</comment>
<dbReference type="Pfam" id="PF00317">
    <property type="entry name" value="Ribonuc_red_lgN"/>
    <property type="match status" value="1"/>
</dbReference>